<evidence type="ECO:0000313" key="1">
    <source>
        <dbReference type="EMBL" id="OBX34675.1"/>
    </source>
</evidence>
<reference evidence="1 2" key="1">
    <citation type="submission" date="2016-06" db="EMBL/GenBank/DDBJ databases">
        <title>Genome sequence of halotolerant plant growth promoting strain of Halomonas elongata HEK1 isolated from salterns of Rann of Kutch, Gujarat, India.</title>
        <authorList>
            <person name="Gaba S."/>
            <person name="Singh R.N."/>
            <person name="Abrol S."/>
            <person name="Kaushik R."/>
            <person name="Saxena A.K."/>
        </authorList>
    </citation>
    <scope>NUCLEOTIDE SEQUENCE [LARGE SCALE GENOMIC DNA]</scope>
    <source>
        <strain evidence="1 2">HEK1</strain>
    </source>
</reference>
<proteinExistence type="predicted"/>
<accession>A0A1B8NXH5</accession>
<dbReference type="AlphaFoldDB" id="A0A1B8NXH5"/>
<dbReference type="EMBL" id="MAJD01000002">
    <property type="protein sequence ID" value="OBX34675.1"/>
    <property type="molecule type" value="Genomic_DNA"/>
</dbReference>
<evidence type="ECO:0000313" key="2">
    <source>
        <dbReference type="Proteomes" id="UP000092504"/>
    </source>
</evidence>
<sequence>MMQLLDTIAGTVRIADSRHHLLQVPGQCFAYLITIIANIDQQLCFARDHVGGISRMESRYSYHPARNGDL</sequence>
<gene>
    <name evidence="1" type="ORF">A8U91_03733</name>
</gene>
<comment type="caution">
    <text evidence="1">The sequence shown here is derived from an EMBL/GenBank/DDBJ whole genome shotgun (WGS) entry which is preliminary data.</text>
</comment>
<protein>
    <submittedName>
        <fullName evidence="1">Uncharacterized protein</fullName>
    </submittedName>
</protein>
<organism evidence="1 2">
    <name type="scientific">Halomonas elongata</name>
    <dbReference type="NCBI Taxonomy" id="2746"/>
    <lineage>
        <taxon>Bacteria</taxon>
        <taxon>Pseudomonadati</taxon>
        <taxon>Pseudomonadota</taxon>
        <taxon>Gammaproteobacteria</taxon>
        <taxon>Oceanospirillales</taxon>
        <taxon>Halomonadaceae</taxon>
        <taxon>Halomonas</taxon>
    </lineage>
</organism>
<name>A0A1B8NXH5_HALEL</name>
<dbReference type="Proteomes" id="UP000092504">
    <property type="component" value="Unassembled WGS sequence"/>
</dbReference>